<reference evidence="4 5" key="1">
    <citation type="submission" date="2019-12" db="EMBL/GenBank/DDBJ databases">
        <authorList>
            <person name="Alioto T."/>
            <person name="Alioto T."/>
            <person name="Gomez Garrido J."/>
        </authorList>
    </citation>
    <scope>NUCLEOTIDE SEQUENCE [LARGE SCALE GENOMIC DNA]</scope>
</reference>
<dbReference type="Gramene" id="OE9A053498T4">
    <property type="protein sequence ID" value="OE9A053498C4"/>
    <property type="gene ID" value="OE9A053498"/>
</dbReference>
<dbReference type="InterPro" id="IPR002013">
    <property type="entry name" value="SAC_dom"/>
</dbReference>
<organism evidence="4 5">
    <name type="scientific">Olea europaea subsp. europaea</name>
    <dbReference type="NCBI Taxonomy" id="158383"/>
    <lineage>
        <taxon>Eukaryota</taxon>
        <taxon>Viridiplantae</taxon>
        <taxon>Streptophyta</taxon>
        <taxon>Embryophyta</taxon>
        <taxon>Tracheophyta</taxon>
        <taxon>Spermatophyta</taxon>
        <taxon>Magnoliopsida</taxon>
        <taxon>eudicotyledons</taxon>
        <taxon>Gunneridae</taxon>
        <taxon>Pentapetalae</taxon>
        <taxon>asterids</taxon>
        <taxon>lamiids</taxon>
        <taxon>Lamiales</taxon>
        <taxon>Oleaceae</taxon>
        <taxon>Oleeae</taxon>
        <taxon>Olea</taxon>
    </lineage>
</organism>
<feature type="chain" id="PRO_5035945788" evidence="2">
    <location>
        <begin position="19"/>
        <end position="564"/>
    </location>
</feature>
<evidence type="ECO:0000259" key="3">
    <source>
        <dbReference type="PROSITE" id="PS50275"/>
    </source>
</evidence>
<evidence type="ECO:0000256" key="1">
    <source>
        <dbReference type="SAM" id="Phobius"/>
    </source>
</evidence>
<keyword evidence="1" id="KW-1133">Transmembrane helix</keyword>
<dbReference type="Pfam" id="PF02383">
    <property type="entry name" value="Syja_N"/>
    <property type="match status" value="1"/>
</dbReference>
<keyword evidence="5" id="KW-1185">Reference proteome</keyword>
<keyword evidence="2" id="KW-0732">Signal</keyword>
<dbReference type="AlphaFoldDB" id="A0A8S0VF98"/>
<dbReference type="GO" id="GO:0043812">
    <property type="term" value="F:phosphatidylinositol-4-phosphate phosphatase activity"/>
    <property type="evidence" value="ECO:0007669"/>
    <property type="project" value="TreeGrafter"/>
</dbReference>
<dbReference type="OrthoDB" id="405996at2759"/>
<dbReference type="PANTHER" id="PTHR45662:SF2">
    <property type="entry name" value="PHOSPHATIDYLINOSITOL-3-PHOSPHATASE SAC1"/>
    <property type="match status" value="1"/>
</dbReference>
<keyword evidence="1" id="KW-0472">Membrane</keyword>
<accession>A0A8S0VF98</accession>
<dbReference type="GO" id="GO:0046856">
    <property type="term" value="P:phosphatidylinositol dephosphorylation"/>
    <property type="evidence" value="ECO:0007669"/>
    <property type="project" value="TreeGrafter"/>
</dbReference>
<dbReference type="PANTHER" id="PTHR45662">
    <property type="entry name" value="PHOSPHATIDYLINOSITIDE PHOSPHATASE SAC1"/>
    <property type="match status" value="1"/>
</dbReference>
<name>A0A8S0VF98_OLEEU</name>
<evidence type="ECO:0000313" key="4">
    <source>
        <dbReference type="EMBL" id="CAA3030496.1"/>
    </source>
</evidence>
<feature type="transmembrane region" description="Helical" evidence="1">
    <location>
        <begin position="494"/>
        <end position="520"/>
    </location>
</feature>
<dbReference type="PROSITE" id="PS50275">
    <property type="entry name" value="SAC"/>
    <property type="match status" value="1"/>
</dbReference>
<gene>
    <name evidence="4" type="ORF">OLEA9_A053498</name>
</gene>
<feature type="transmembrane region" description="Helical" evidence="1">
    <location>
        <begin position="526"/>
        <end position="546"/>
    </location>
</feature>
<evidence type="ECO:0000313" key="5">
    <source>
        <dbReference type="Proteomes" id="UP000594638"/>
    </source>
</evidence>
<dbReference type="GO" id="GO:0005783">
    <property type="term" value="C:endoplasmic reticulum"/>
    <property type="evidence" value="ECO:0007669"/>
    <property type="project" value="TreeGrafter"/>
</dbReference>
<dbReference type="EMBL" id="CACTIH010009377">
    <property type="protein sequence ID" value="CAA3030496.1"/>
    <property type="molecule type" value="Genomic_DNA"/>
</dbReference>
<keyword evidence="1" id="KW-0812">Transmembrane</keyword>
<protein>
    <submittedName>
        <fullName evidence="4">Phosphoinositide phosphatase SAC6-like</fullName>
    </submittedName>
</protein>
<comment type="caution">
    <text evidence="4">The sequence shown here is derived from an EMBL/GenBank/DDBJ whole genome shotgun (WGS) entry which is preliminary data.</text>
</comment>
<feature type="domain" description="SAC" evidence="3">
    <location>
        <begin position="99"/>
        <end position="427"/>
    </location>
</feature>
<proteinExistence type="predicted"/>
<evidence type="ECO:0000256" key="2">
    <source>
        <dbReference type="SAM" id="SignalP"/>
    </source>
</evidence>
<dbReference type="Proteomes" id="UP000594638">
    <property type="component" value="Unassembled WGS sequence"/>
</dbReference>
<feature type="signal peptide" evidence="2">
    <location>
        <begin position="1"/>
        <end position="18"/>
    </location>
</feature>
<sequence length="564" mass="64658">MIFVFLPALIILFPYCSDEIPHCSSLRVPKIRTIFGVVGMLKLLAGSYLLLITERECVGSYLGHPIFKISSMKVFPCDQSIKNSSEEQKKMETEFYRLLNVAEKTPGLYFSYNVNITLSAQRLHDLGDESKLLPLWRQADPRFLWNNYMMEVLIDNKLDPYLLPVVQGSFQNFQAAIGKDILNVMLIARRCTRRNGTRMWRRGADSDGYVANFVETEQIVQLNGHTASFVQVRGSIPLLWDQIVDLTYKPKFEIVRLEEASRVVDRHFLDLRKKYGNVVAVDLVNKHGGEGRLCEKFGNTMQHVANNDVRYLHFDFHRICGHVHFERLSILYDQIEDFLIKNRYLLLNEKGEKVEGQLGVVRTNCIDCLDRTNVTQSMIGRKMLEFQLRRLGVFDAEENISTHPNFDESFKVLWANHGDDVSIQYSGTPALKGDFVRYGKRTIQGVLNDGWNALMRYYLNNFRDGTKQDAIDLMQGHYILSVSRSMTPTSQAGGIEAIASFPLALLLILTGFFLATISLGRVRNDLWNLLFSIMWASMSLAIAAFVKANGRVFCNRPRLHQPRR</sequence>